<evidence type="ECO:0000256" key="1">
    <source>
        <dbReference type="SAM" id="MobiDB-lite"/>
    </source>
</evidence>
<dbReference type="Proteomes" id="UP000186922">
    <property type="component" value="Unassembled WGS sequence"/>
</dbReference>
<dbReference type="STRING" id="947166.A0A1D1UKK8"/>
<protein>
    <submittedName>
        <fullName evidence="2">Uncharacterized protein</fullName>
    </submittedName>
</protein>
<dbReference type="InterPro" id="IPR010770">
    <property type="entry name" value="Ecd"/>
</dbReference>
<dbReference type="PANTHER" id="PTHR13060">
    <property type="entry name" value="SGT1 PROTEIN HSGT1 SUPPRESSOR OF GCR2"/>
    <property type="match status" value="1"/>
</dbReference>
<dbReference type="PANTHER" id="PTHR13060:SF0">
    <property type="entry name" value="PROTEIN ECDYSONELESS HOMOLOG"/>
    <property type="match status" value="1"/>
</dbReference>
<organism evidence="2 3">
    <name type="scientific">Ramazzottius varieornatus</name>
    <name type="common">Water bear</name>
    <name type="synonym">Tardigrade</name>
    <dbReference type="NCBI Taxonomy" id="947166"/>
    <lineage>
        <taxon>Eukaryota</taxon>
        <taxon>Metazoa</taxon>
        <taxon>Ecdysozoa</taxon>
        <taxon>Tardigrada</taxon>
        <taxon>Eutardigrada</taxon>
        <taxon>Parachela</taxon>
        <taxon>Hypsibioidea</taxon>
        <taxon>Ramazzottiidae</taxon>
        <taxon>Ramazzottius</taxon>
    </lineage>
</organism>
<accession>A0A1D1UKK8</accession>
<comment type="caution">
    <text evidence="2">The sequence shown here is derived from an EMBL/GenBank/DDBJ whole genome shotgun (WGS) entry which is preliminary data.</text>
</comment>
<feature type="compositionally biased region" description="Low complexity" evidence="1">
    <location>
        <begin position="559"/>
        <end position="569"/>
    </location>
</feature>
<dbReference type="EMBL" id="BDGG01000001">
    <property type="protein sequence ID" value="GAU87807.1"/>
    <property type="molecule type" value="Genomic_DNA"/>
</dbReference>
<evidence type="ECO:0000313" key="2">
    <source>
        <dbReference type="EMBL" id="GAU87807.1"/>
    </source>
</evidence>
<name>A0A1D1UKK8_RAMVA</name>
<sequence>MAYAKLPDNCVQYDIYPLDKKGVVKKSFEESRAKLEDFCEQVYAHVAPHLVDFIWQAEPFRLAPFRKPFAHVGGRTIFGDSIEDEWFIVWLLVELSKSFENAAIAIYDNDGQFLLIEAAEHLPEWLGPENAANRVWMHRGQIHIIPEVLKGQPSHNARNGDEDEEEVSVEDALAWLAKDPSMTVASKNIQQAIRQRISGYPKKIAELKQVSHCCVPAAVAVLAKSRPSLLSAAVQAFYLRDPIDLKACKAMKHFPPETRVLSDITTSKLQYAQLVQQKYYPDKRTGWDLPSSDDPSYKALDLGVKIACGFEILCAYGERVKDAMAVLSYEDLEEDKGWKAFWTSVEKSPFMQNVKPASEQYILKQNKAKDFFIESRRINEVFIPRERYGAIILKMLKSTDVDSNVLKKRSHALPPADDDSWMNIDSDKLDSLLEERSGSKRFHNGNGDASSVPFDPSTITESIRKFMETVSGFDGAEFPDEKDDGMDMGKMDQTISKILELNISDDEDNNGRVSSAMTDYSDEEYSQYELSKGTKNLKQYFAQMDRELSKTAVGQSFVTTNGNGTSHTNGKTKKKQVQNGGKKAAPKAPIDSDDDEEYRPVDVNVTLLKNILESCSSEKGMPGPASNMLKRMGVNLPADNDKDSDDD</sequence>
<dbReference type="AlphaFoldDB" id="A0A1D1UKK8"/>
<evidence type="ECO:0000313" key="3">
    <source>
        <dbReference type="Proteomes" id="UP000186922"/>
    </source>
</evidence>
<feature type="region of interest" description="Disordered" evidence="1">
    <location>
        <begin position="559"/>
        <end position="597"/>
    </location>
</feature>
<dbReference type="GO" id="GO:0005634">
    <property type="term" value="C:nucleus"/>
    <property type="evidence" value="ECO:0007669"/>
    <property type="project" value="TreeGrafter"/>
</dbReference>
<dbReference type="Pfam" id="PF07093">
    <property type="entry name" value="SGT1"/>
    <property type="match status" value="1"/>
</dbReference>
<keyword evidence="3" id="KW-1185">Reference proteome</keyword>
<gene>
    <name evidence="2" type="primary">RvY_00605-1</name>
    <name evidence="2" type="synonym">RvY_00605.1</name>
    <name evidence="2" type="ORF">RvY_00605</name>
</gene>
<feature type="region of interest" description="Disordered" evidence="1">
    <location>
        <begin position="616"/>
        <end position="647"/>
    </location>
</feature>
<dbReference type="OrthoDB" id="27237at2759"/>
<reference evidence="2 3" key="1">
    <citation type="journal article" date="2016" name="Nat. Commun.">
        <title>Extremotolerant tardigrade genome and improved radiotolerance of human cultured cells by tardigrade-unique protein.</title>
        <authorList>
            <person name="Hashimoto T."/>
            <person name="Horikawa D.D."/>
            <person name="Saito Y."/>
            <person name="Kuwahara H."/>
            <person name="Kozuka-Hata H."/>
            <person name="Shin-I T."/>
            <person name="Minakuchi Y."/>
            <person name="Ohishi K."/>
            <person name="Motoyama A."/>
            <person name="Aizu T."/>
            <person name="Enomoto A."/>
            <person name="Kondo K."/>
            <person name="Tanaka S."/>
            <person name="Hara Y."/>
            <person name="Koshikawa S."/>
            <person name="Sagara H."/>
            <person name="Miura T."/>
            <person name="Yokobori S."/>
            <person name="Miyagawa K."/>
            <person name="Suzuki Y."/>
            <person name="Kubo T."/>
            <person name="Oyama M."/>
            <person name="Kohara Y."/>
            <person name="Fujiyama A."/>
            <person name="Arakawa K."/>
            <person name="Katayama T."/>
            <person name="Toyoda A."/>
            <person name="Kunieda T."/>
        </authorList>
    </citation>
    <scope>NUCLEOTIDE SEQUENCE [LARGE SCALE GENOMIC DNA]</scope>
    <source>
        <strain evidence="2 3">YOKOZUNA-1</strain>
    </source>
</reference>
<proteinExistence type="predicted"/>